<dbReference type="InterPro" id="IPR016032">
    <property type="entry name" value="Sig_transdc_resp-reg_C-effctor"/>
</dbReference>
<dbReference type="CDD" id="cd06170">
    <property type="entry name" value="LuxR_C_like"/>
    <property type="match status" value="1"/>
</dbReference>
<evidence type="ECO:0000256" key="2">
    <source>
        <dbReference type="ARBA" id="ARBA00023125"/>
    </source>
</evidence>
<dbReference type="SMART" id="SM00421">
    <property type="entry name" value="HTH_LUXR"/>
    <property type="match status" value="1"/>
</dbReference>
<accession>A0ABX2WFA0</accession>
<dbReference type="Proteomes" id="UP000093918">
    <property type="component" value="Unassembled WGS sequence"/>
</dbReference>
<name>A0ABX2WFA0_9MICO</name>
<sequence length="864" mass="92387">MDDRFGWPTSGKTGRTASSTAPRDVLIGAGRDARALTDALIRGASTVLVGPLGSGKTFLMQHVAEALAARSVSPVILRGATALADVEYGVVNASSDPRASELRQGTLERRVVLLVDDAQHLDSASAEAVARAVHRGQAAMLVALSEPRIPSRELDTAGHLLADLWLDGTAERLDLGGFTPEEGSRLFAEFTSNQTFDGVTRAAIIWQADGSRLLLRALADHAVDAVSRGEDPIRAIDDAPPSSKLAAALSAHIRDVDDAALQALVLVGHAPGITFGDAARFVPTTVLHHLRSAGIVQDDRSLAHRLTANRAVARAAARATGASRAEAIVREATDRMIEDGGQWWNGPLARLIAERWIRESGSAARLADVSADLIVRVLADAARLANDEGDAGSAAAYAAWAGEHASTPVLALEEDLAHVVLGAKRTSHLNLHALPSHGQRRTLTAAVTLALQFDSSPRPQTDAVVAAEFTVDSALADARDAISRMEIERADGVLRSVREHPDLDHADRIDMELLAASVSAYLGREQDMRRQLRSVEWLLRSGGRRGSAAELLAARCRDLAARTTAGVDDTDVLVQLDAERRLAVHTGDTSLALAGVASVLTLLRRGHVLEARIELLAALRRSPINGGEGQGLIVLETALGLALYGHVSEARHLMDALAPLETPSPLFAHMEHATRATIELAEGRWDDARRSAAQAWVISGRTDAVMLQTRTLHRLVVVGHPDAGAALHDLRALVSDIPSDAARMILASAEQAARSNEMTVPAALLHLRLDLCPPQLLPDLATHGFPDSAESQSTLTPRELEIAELVHRGLSNRQIANALFLSVRTVESHIYQARSKIGARSRQDLAALIAADDRDHQNFRRTWG</sequence>
<evidence type="ECO:0000256" key="1">
    <source>
        <dbReference type="ARBA" id="ARBA00023015"/>
    </source>
</evidence>
<dbReference type="PROSITE" id="PS50043">
    <property type="entry name" value="HTH_LUXR_2"/>
    <property type="match status" value="1"/>
</dbReference>
<dbReference type="Gene3D" id="1.10.10.10">
    <property type="entry name" value="Winged helix-like DNA-binding domain superfamily/Winged helix DNA-binding domain"/>
    <property type="match status" value="1"/>
</dbReference>
<dbReference type="InterPro" id="IPR003593">
    <property type="entry name" value="AAA+_ATPase"/>
</dbReference>
<dbReference type="SMART" id="SM00382">
    <property type="entry name" value="AAA"/>
    <property type="match status" value="1"/>
</dbReference>
<evidence type="ECO:0000259" key="5">
    <source>
        <dbReference type="PROSITE" id="PS50043"/>
    </source>
</evidence>
<comment type="caution">
    <text evidence="6">The sequence shown here is derived from an EMBL/GenBank/DDBJ whole genome shotgun (WGS) entry which is preliminary data.</text>
</comment>
<evidence type="ECO:0000256" key="3">
    <source>
        <dbReference type="ARBA" id="ARBA00023163"/>
    </source>
</evidence>
<dbReference type="InterPro" id="IPR036388">
    <property type="entry name" value="WH-like_DNA-bd_sf"/>
</dbReference>
<evidence type="ECO:0000313" key="6">
    <source>
        <dbReference type="EMBL" id="OAZ39045.1"/>
    </source>
</evidence>
<gene>
    <name evidence="6" type="ORF">A9Z40_10165</name>
</gene>
<dbReference type="PANTHER" id="PTHR44688:SF16">
    <property type="entry name" value="DNA-BINDING TRANSCRIPTIONAL ACTIVATOR DEVR_DOSR"/>
    <property type="match status" value="1"/>
</dbReference>
<dbReference type="Gene3D" id="3.40.50.300">
    <property type="entry name" value="P-loop containing nucleotide triphosphate hydrolases"/>
    <property type="match status" value="1"/>
</dbReference>
<dbReference type="SUPFAM" id="SSF52540">
    <property type="entry name" value="P-loop containing nucleoside triphosphate hydrolases"/>
    <property type="match status" value="1"/>
</dbReference>
<dbReference type="SUPFAM" id="SSF46894">
    <property type="entry name" value="C-terminal effector domain of the bipartite response regulators"/>
    <property type="match status" value="1"/>
</dbReference>
<keyword evidence="2" id="KW-0238">DNA-binding</keyword>
<keyword evidence="1" id="KW-0805">Transcription regulation</keyword>
<evidence type="ECO:0000256" key="4">
    <source>
        <dbReference type="SAM" id="MobiDB-lite"/>
    </source>
</evidence>
<feature type="region of interest" description="Disordered" evidence="4">
    <location>
        <begin position="1"/>
        <end position="20"/>
    </location>
</feature>
<dbReference type="Pfam" id="PF00196">
    <property type="entry name" value="GerE"/>
    <property type="match status" value="1"/>
</dbReference>
<feature type="compositionally biased region" description="Polar residues" evidence="4">
    <location>
        <begin position="10"/>
        <end position="20"/>
    </location>
</feature>
<dbReference type="InterPro" id="IPR027417">
    <property type="entry name" value="P-loop_NTPase"/>
</dbReference>
<proteinExistence type="predicted"/>
<evidence type="ECO:0000313" key="7">
    <source>
        <dbReference type="Proteomes" id="UP000093918"/>
    </source>
</evidence>
<keyword evidence="7" id="KW-1185">Reference proteome</keyword>
<protein>
    <recommendedName>
        <fullName evidence="5">HTH luxR-type domain-containing protein</fullName>
    </recommendedName>
</protein>
<feature type="domain" description="HTH luxR-type" evidence="5">
    <location>
        <begin position="788"/>
        <end position="853"/>
    </location>
</feature>
<dbReference type="InterPro" id="IPR000792">
    <property type="entry name" value="Tscrpt_reg_LuxR_C"/>
</dbReference>
<organism evidence="6 7">
    <name type="scientific">Microbacterium arborescens</name>
    <dbReference type="NCBI Taxonomy" id="33883"/>
    <lineage>
        <taxon>Bacteria</taxon>
        <taxon>Bacillati</taxon>
        <taxon>Actinomycetota</taxon>
        <taxon>Actinomycetes</taxon>
        <taxon>Micrococcales</taxon>
        <taxon>Microbacteriaceae</taxon>
        <taxon>Microbacterium</taxon>
    </lineage>
</organism>
<dbReference type="PRINTS" id="PR00038">
    <property type="entry name" value="HTHLUXR"/>
</dbReference>
<dbReference type="PANTHER" id="PTHR44688">
    <property type="entry name" value="DNA-BINDING TRANSCRIPTIONAL ACTIVATOR DEVR_DOSR"/>
    <property type="match status" value="1"/>
</dbReference>
<keyword evidence="3" id="KW-0804">Transcription</keyword>
<dbReference type="EMBL" id="LZEM01000022">
    <property type="protein sequence ID" value="OAZ39045.1"/>
    <property type="molecule type" value="Genomic_DNA"/>
</dbReference>
<reference evidence="7" key="1">
    <citation type="submission" date="2016-06" db="EMBL/GenBank/DDBJ databases">
        <title>Genome sequencing of cellulolytic organisms.</title>
        <authorList>
            <person name="Bohra V."/>
            <person name="Dafale N.A."/>
            <person name="Purohit H.J."/>
        </authorList>
    </citation>
    <scope>NUCLEOTIDE SEQUENCE [LARGE SCALE GENOMIC DNA]</scope>
    <source>
        <strain evidence="7">ND21</strain>
    </source>
</reference>